<feature type="transmembrane region" description="Helical" evidence="2">
    <location>
        <begin position="380"/>
        <end position="399"/>
    </location>
</feature>
<protein>
    <recommendedName>
        <fullName evidence="3">Pesticidal crystal protein Cry22Aa Ig-like domain-containing protein</fullName>
    </recommendedName>
</protein>
<dbReference type="InterPro" id="IPR013783">
    <property type="entry name" value="Ig-like_fold"/>
</dbReference>
<comment type="caution">
    <text evidence="4">The sequence shown here is derived from an EMBL/GenBank/DDBJ whole genome shotgun (WGS) entry which is preliminary data.</text>
</comment>
<evidence type="ECO:0000256" key="2">
    <source>
        <dbReference type="SAM" id="Phobius"/>
    </source>
</evidence>
<feature type="compositionally biased region" description="Acidic residues" evidence="1">
    <location>
        <begin position="298"/>
        <end position="321"/>
    </location>
</feature>
<accession>A0ABU2B5E2</accession>
<keyword evidence="5" id="KW-1185">Reference proteome</keyword>
<sequence length="407" mass="42956">MQPSRTTGSRVDQGVLQQHDNVFLVLSGHEHGVDIEVRQDVGTEGNHIVELLVDYQFYEVSAEEPGLTGIDNRNPDDMLRFGSSFFRMLQIDVDNSELAVDTYSPLLDNFGATEYDDRQRYNGTEDDTRLPIQLETRKTSFSTESVMVTTPTDDVIGEATARSGWPASVEWSGLTEGETYAWYAVSRDAESGEDLPTGEAQQMGVFTATTAGTDDVAPELTVPEAATIAAGDAFDPMAGVSATDNADGDLTAAVQVMTDLDTTTPGVYVVTYLVEDSTGNQATATRAVTVTEAAADSTEGDQNGDDQNGDSDDTEQNVEGEDTTKGDDASDGADPVSGTDTPGGAHDGDGPLDDEATAGSATDVENAEGFLANTGANGTVLLVLGGLLSIAFGLSAWQISRRRSAMN</sequence>
<evidence type="ECO:0000313" key="4">
    <source>
        <dbReference type="EMBL" id="MDR7347973.1"/>
    </source>
</evidence>
<dbReference type="Pfam" id="PF16403">
    <property type="entry name" value="Bact_surface_Ig-like"/>
    <property type="match status" value="1"/>
</dbReference>
<organism evidence="4 5">
    <name type="scientific">Enteractinococcus fodinae</name>
    <dbReference type="NCBI Taxonomy" id="684663"/>
    <lineage>
        <taxon>Bacteria</taxon>
        <taxon>Bacillati</taxon>
        <taxon>Actinomycetota</taxon>
        <taxon>Actinomycetes</taxon>
        <taxon>Micrococcales</taxon>
        <taxon>Micrococcaceae</taxon>
    </lineage>
</organism>
<proteinExistence type="predicted"/>
<keyword evidence="2" id="KW-0812">Transmembrane</keyword>
<keyword evidence="2" id="KW-1133">Transmembrane helix</keyword>
<evidence type="ECO:0000256" key="1">
    <source>
        <dbReference type="SAM" id="MobiDB-lite"/>
    </source>
</evidence>
<keyword evidence="2" id="KW-0472">Membrane</keyword>
<feature type="domain" description="Pesticidal crystal protein Cry22Aa Ig-like" evidence="3">
    <location>
        <begin position="220"/>
        <end position="290"/>
    </location>
</feature>
<gene>
    <name evidence="4" type="ORF">J2S62_002230</name>
</gene>
<dbReference type="Gene3D" id="2.60.40.10">
    <property type="entry name" value="Immunoglobulins"/>
    <property type="match status" value="1"/>
</dbReference>
<dbReference type="EMBL" id="JAVDYJ010000001">
    <property type="protein sequence ID" value="MDR7347973.1"/>
    <property type="molecule type" value="Genomic_DNA"/>
</dbReference>
<dbReference type="InterPro" id="IPR032179">
    <property type="entry name" value="Cry22Aa_Ig-like"/>
</dbReference>
<dbReference type="Proteomes" id="UP001183794">
    <property type="component" value="Unassembled WGS sequence"/>
</dbReference>
<feature type="region of interest" description="Disordered" evidence="1">
    <location>
        <begin position="291"/>
        <end position="358"/>
    </location>
</feature>
<reference evidence="4 5" key="1">
    <citation type="submission" date="2023-07" db="EMBL/GenBank/DDBJ databases">
        <title>Sequencing the genomes of 1000 actinobacteria strains.</title>
        <authorList>
            <person name="Klenk H.-P."/>
        </authorList>
    </citation>
    <scope>NUCLEOTIDE SEQUENCE [LARGE SCALE GENOMIC DNA]</scope>
    <source>
        <strain evidence="4 5">DSM 22966</strain>
    </source>
</reference>
<evidence type="ECO:0000313" key="5">
    <source>
        <dbReference type="Proteomes" id="UP001183794"/>
    </source>
</evidence>
<name>A0ABU2B5E2_9MICC</name>
<evidence type="ECO:0000259" key="3">
    <source>
        <dbReference type="Pfam" id="PF16403"/>
    </source>
</evidence>